<evidence type="ECO:0000313" key="14">
    <source>
        <dbReference type="RefSeq" id="XP_055872047.1"/>
    </source>
</evidence>
<feature type="compositionally biased region" description="Polar residues" evidence="9">
    <location>
        <begin position="819"/>
        <end position="845"/>
    </location>
</feature>
<dbReference type="Gene3D" id="1.20.1250.20">
    <property type="entry name" value="MFS general substrate transporter like domains"/>
    <property type="match status" value="1"/>
</dbReference>
<dbReference type="InterPro" id="IPR036058">
    <property type="entry name" value="Kazal_dom_sf"/>
</dbReference>
<keyword evidence="3" id="KW-1003">Cell membrane</keyword>
<evidence type="ECO:0000256" key="7">
    <source>
        <dbReference type="ARBA" id="ARBA00023157"/>
    </source>
</evidence>
<dbReference type="InterPro" id="IPR002350">
    <property type="entry name" value="Kazal_dom"/>
</dbReference>
<feature type="compositionally biased region" description="Low complexity" evidence="9">
    <location>
        <begin position="62"/>
        <end position="78"/>
    </location>
</feature>
<comment type="subcellular location">
    <subcellularLocation>
        <location evidence="1 8">Cell membrane</location>
        <topology evidence="1 8">Multi-pass membrane protein</topology>
    </subcellularLocation>
</comment>
<dbReference type="Pfam" id="PF03137">
    <property type="entry name" value="OATP"/>
    <property type="match status" value="1"/>
</dbReference>
<dbReference type="NCBIfam" id="TIGR00805">
    <property type="entry name" value="oat"/>
    <property type="match status" value="1"/>
</dbReference>
<evidence type="ECO:0000256" key="6">
    <source>
        <dbReference type="ARBA" id="ARBA00023136"/>
    </source>
</evidence>
<feature type="compositionally biased region" description="Low complexity" evidence="9">
    <location>
        <begin position="765"/>
        <end position="775"/>
    </location>
</feature>
<keyword evidence="8" id="KW-0813">Transport</keyword>
<sequence>MEKSDYNKNSPEAVAMLPPHSAESASTPTAVRNRIFKGDADDAGEDYFGSPTTDLESPGAISQGQVSLGGQSSVSGQSDHSRVGLLKKGNRAKDVIIEQRMNMYDEDDEEDNQCRLGSFSPRCFQACANVKMFVFFMCVLLIVASALTTGYLNSVITTIEKRFEIGSSISGLVAAAYEFGNLVAVIFVSYLGASRHIPKWIGFGVLIMGTGSLLFSLPHVIAPKYTVRSGMTENDTEDGNICRAPGHHAEEDVLCFEENSGNWGYVLLLVAAQIMIGTGGTPIMTLGVTYVDNHVAKEKSPAYLACIHASGALGPVLGYALGALLLQYYVDTFTHDVLITTSSPRWIGAWWGGFIICGLLLLMLAIPFLAYPRVLVKERRKVLETKTKEALLQPGDTDDIVAGQYGRSIKEIPKAILHLLKNPVYAVMLPAICCEICIVSGFVVFLPKYLESQFGTSTSLANLFTGGIGIPGAVIGILMGGYILKRLALSPKGAIQFVLLLNTLALCGFSFFFFMGCDNPKIAGANFPYFNSSGHKIFEANLTSTCNQNCDCSPNHLQPICGVNGMTYFSPCHAGCTGSNYFYEHGKEEKSFNYSGCSCISNNPLDHSNLEVIISPMATSGPCKNTCDRLLPFLILLVGMTFCVAGTQMPLLMVTLRSVGTMERSFALGMQFVVLRLFAYIPSPIFFGNAIDTACILWSVKCKGNGSCLLYDIVRFRYHYVGIAAGLKVISMCFFVGVWYFIRRRTLAETAANNVPHDAHTGVTSSGDKSSSLDSQGRSTPRPSVLPIRSPSTLVKHGNQSDDQQNQATISHLQDQLNGHFLNGQTGHNNGLSSDSHGVNPSGQGLSLPLRESIL</sequence>
<dbReference type="InterPro" id="IPR036259">
    <property type="entry name" value="MFS_trans_sf"/>
</dbReference>
<dbReference type="Pfam" id="PF07648">
    <property type="entry name" value="Kazal_2"/>
    <property type="match status" value="1"/>
</dbReference>
<keyword evidence="6 8" id="KW-0472">Membrane</keyword>
<feature type="transmembrane region" description="Helical" evidence="8">
    <location>
        <begin position="200"/>
        <end position="221"/>
    </location>
</feature>
<evidence type="ECO:0000313" key="13">
    <source>
        <dbReference type="RefSeq" id="XP_055872045.1"/>
    </source>
</evidence>
<dbReference type="SUPFAM" id="SSF103473">
    <property type="entry name" value="MFS general substrate transporter"/>
    <property type="match status" value="1"/>
</dbReference>
<feature type="transmembrane region" description="Helical" evidence="8">
    <location>
        <begin position="459"/>
        <end position="484"/>
    </location>
</feature>
<feature type="domain" description="Kazal-like" evidence="10">
    <location>
        <begin position="540"/>
        <end position="590"/>
    </location>
</feature>
<feature type="transmembrane region" description="Helical" evidence="8">
    <location>
        <begin position="172"/>
        <end position="193"/>
    </location>
</feature>
<dbReference type="GO" id="GO:0015347">
    <property type="term" value="F:sodium-independent organic anion transmembrane transporter activity"/>
    <property type="evidence" value="ECO:0007669"/>
    <property type="project" value="TreeGrafter"/>
</dbReference>
<evidence type="ECO:0000256" key="5">
    <source>
        <dbReference type="ARBA" id="ARBA00022989"/>
    </source>
</evidence>
<feature type="region of interest" description="Disordered" evidence="9">
    <location>
        <begin position="1"/>
        <end position="81"/>
    </location>
</feature>
<keyword evidence="8" id="KW-0406">Ion transport</keyword>
<feature type="transmembrane region" description="Helical" evidence="8">
    <location>
        <begin position="677"/>
        <end position="700"/>
    </location>
</feature>
<proteinExistence type="inferred from homology"/>
<feature type="region of interest" description="Disordered" evidence="9">
    <location>
        <begin position="756"/>
        <end position="805"/>
    </location>
</feature>
<gene>
    <name evidence="12 13 14 15" type="primary">LOC106077757</name>
</gene>
<dbReference type="SUPFAM" id="SSF100895">
    <property type="entry name" value="Kazal-type serine protease inhibitors"/>
    <property type="match status" value="1"/>
</dbReference>
<feature type="transmembrane region" description="Helical" evidence="8">
    <location>
        <begin position="132"/>
        <end position="152"/>
    </location>
</feature>
<dbReference type="GO" id="GO:0043252">
    <property type="term" value="P:sodium-independent organic anion transport"/>
    <property type="evidence" value="ECO:0007669"/>
    <property type="project" value="TreeGrafter"/>
</dbReference>
<evidence type="ECO:0000256" key="2">
    <source>
        <dbReference type="ARBA" id="ARBA00009657"/>
    </source>
</evidence>
<dbReference type="RefSeq" id="XP_055872045.1">
    <property type="nucleotide sequence ID" value="XM_056016070.1"/>
</dbReference>
<feature type="transmembrane region" description="Helical" evidence="8">
    <location>
        <begin position="303"/>
        <end position="329"/>
    </location>
</feature>
<dbReference type="GeneID" id="106077757"/>
<feature type="transmembrane region" description="Helical" evidence="8">
    <location>
        <begin position="263"/>
        <end position="291"/>
    </location>
</feature>
<dbReference type="InterPro" id="IPR004156">
    <property type="entry name" value="OATP"/>
</dbReference>
<evidence type="ECO:0000256" key="8">
    <source>
        <dbReference type="RuleBase" id="RU362056"/>
    </source>
</evidence>
<keyword evidence="5 8" id="KW-1133">Transmembrane helix</keyword>
<name>A0A9W2ZAP3_BIOGL</name>
<feature type="region of interest" description="Disordered" evidence="9">
    <location>
        <begin position="819"/>
        <end position="855"/>
    </location>
</feature>
<keyword evidence="11" id="KW-1185">Reference proteome</keyword>
<dbReference type="RefSeq" id="XP_055872048.1">
    <property type="nucleotide sequence ID" value="XM_056016073.1"/>
</dbReference>
<evidence type="ECO:0000256" key="1">
    <source>
        <dbReference type="ARBA" id="ARBA00004651"/>
    </source>
</evidence>
<feature type="transmembrane region" description="Helical" evidence="8">
    <location>
        <begin position="630"/>
        <end position="656"/>
    </location>
</feature>
<dbReference type="OrthoDB" id="5062115at2759"/>
<evidence type="ECO:0000259" key="10">
    <source>
        <dbReference type="PROSITE" id="PS51465"/>
    </source>
</evidence>
<evidence type="ECO:0000256" key="3">
    <source>
        <dbReference type="ARBA" id="ARBA00022475"/>
    </source>
</evidence>
<protein>
    <recommendedName>
        <fullName evidence="8">Solute carrier organic anion transporter family member</fullName>
    </recommendedName>
</protein>
<feature type="transmembrane region" description="Helical" evidence="8">
    <location>
        <begin position="720"/>
        <end position="742"/>
    </location>
</feature>
<dbReference type="GO" id="GO:0006811">
    <property type="term" value="P:monoatomic ion transport"/>
    <property type="evidence" value="ECO:0007669"/>
    <property type="project" value="UniProtKB-KW"/>
</dbReference>
<feature type="transmembrane region" description="Helical" evidence="8">
    <location>
        <begin position="349"/>
        <end position="371"/>
    </location>
</feature>
<feature type="transmembrane region" description="Helical" evidence="8">
    <location>
        <begin position="424"/>
        <end position="447"/>
    </location>
</feature>
<evidence type="ECO:0000256" key="9">
    <source>
        <dbReference type="SAM" id="MobiDB-lite"/>
    </source>
</evidence>
<dbReference type="RefSeq" id="XP_055872044.1">
    <property type="nucleotide sequence ID" value="XM_056016069.1"/>
</dbReference>
<dbReference type="RefSeq" id="XP_055872047.1">
    <property type="nucleotide sequence ID" value="XM_056016072.1"/>
</dbReference>
<comment type="similarity">
    <text evidence="2 8">Belongs to the organo anion transporter (TC 2.A.60) family.</text>
</comment>
<keyword evidence="4 8" id="KW-0812">Transmembrane</keyword>
<organism evidence="11 15">
    <name type="scientific">Biomphalaria glabrata</name>
    <name type="common">Bloodfluke planorb</name>
    <name type="synonym">Freshwater snail</name>
    <dbReference type="NCBI Taxonomy" id="6526"/>
    <lineage>
        <taxon>Eukaryota</taxon>
        <taxon>Metazoa</taxon>
        <taxon>Spiralia</taxon>
        <taxon>Lophotrochozoa</taxon>
        <taxon>Mollusca</taxon>
        <taxon>Gastropoda</taxon>
        <taxon>Heterobranchia</taxon>
        <taxon>Euthyneura</taxon>
        <taxon>Panpulmonata</taxon>
        <taxon>Hygrophila</taxon>
        <taxon>Lymnaeoidea</taxon>
        <taxon>Planorbidae</taxon>
        <taxon>Biomphalaria</taxon>
    </lineage>
</organism>
<evidence type="ECO:0000313" key="12">
    <source>
        <dbReference type="RefSeq" id="XP_055872044.1"/>
    </source>
</evidence>
<dbReference type="AlphaFoldDB" id="A0A9W2ZAP3"/>
<evidence type="ECO:0000256" key="4">
    <source>
        <dbReference type="ARBA" id="ARBA00022692"/>
    </source>
</evidence>
<dbReference type="PANTHER" id="PTHR11388:SF142">
    <property type="entry name" value="SOLUTE CARRIER ORGANIC ANION TRANSPORTER FAMILY MEMBER 5A1"/>
    <property type="match status" value="1"/>
</dbReference>
<dbReference type="PROSITE" id="PS51465">
    <property type="entry name" value="KAZAL_2"/>
    <property type="match status" value="1"/>
</dbReference>
<keyword evidence="7" id="KW-1015">Disulfide bond</keyword>
<dbReference type="PANTHER" id="PTHR11388">
    <property type="entry name" value="ORGANIC ANION TRANSPORTER"/>
    <property type="match status" value="1"/>
</dbReference>
<evidence type="ECO:0000313" key="11">
    <source>
        <dbReference type="Proteomes" id="UP001165740"/>
    </source>
</evidence>
<dbReference type="GO" id="GO:0016323">
    <property type="term" value="C:basolateral plasma membrane"/>
    <property type="evidence" value="ECO:0007669"/>
    <property type="project" value="TreeGrafter"/>
</dbReference>
<feature type="transmembrane region" description="Helical" evidence="8">
    <location>
        <begin position="496"/>
        <end position="516"/>
    </location>
</feature>
<accession>A0A9W2ZAP3</accession>
<evidence type="ECO:0000313" key="15">
    <source>
        <dbReference type="RefSeq" id="XP_055872048.1"/>
    </source>
</evidence>
<dbReference type="OMA" id="CMELIIV"/>
<dbReference type="Proteomes" id="UP001165740">
    <property type="component" value="Chromosome 17"/>
</dbReference>
<reference evidence="12 13" key="1">
    <citation type="submission" date="2025-04" db="UniProtKB">
        <authorList>
            <consortium name="RefSeq"/>
        </authorList>
    </citation>
    <scope>IDENTIFICATION</scope>
</reference>